<reference evidence="1" key="1">
    <citation type="submission" date="2022-08" db="EMBL/GenBank/DDBJ databases">
        <title>Genomic Encyclopedia of Type Strains, Phase V (KMG-V): Genome sequencing to study the core and pangenomes of soil and plant-associated prokaryotes.</title>
        <authorList>
            <person name="Whitman W."/>
        </authorList>
    </citation>
    <scope>NUCLEOTIDE SEQUENCE</scope>
    <source>
        <strain evidence="1">SP3026</strain>
    </source>
</reference>
<dbReference type="RefSeq" id="WP_162892922.1">
    <property type="nucleotide sequence ID" value="NZ_CP030369.1"/>
</dbReference>
<evidence type="ECO:0000313" key="1">
    <source>
        <dbReference type="EMBL" id="MCS4121650.1"/>
    </source>
</evidence>
<accession>A0A9X2V5I6</accession>
<dbReference type="AlphaFoldDB" id="A0A9X2V5I6"/>
<dbReference type="Proteomes" id="UP001155144">
    <property type="component" value="Unassembled WGS sequence"/>
</dbReference>
<comment type="caution">
    <text evidence="1">The sequence shown here is derived from an EMBL/GenBank/DDBJ whole genome shotgun (WGS) entry which is preliminary data.</text>
</comment>
<name>A0A9X2V5I6_9BACT</name>
<dbReference type="EMBL" id="JANUBL010000003">
    <property type="protein sequence ID" value="MCS4121650.1"/>
    <property type="molecule type" value="Genomic_DNA"/>
</dbReference>
<gene>
    <name evidence="1" type="ORF">GGP45_002003</name>
</gene>
<organism evidence="1 2">
    <name type="scientific">Salinibacter ruber</name>
    <dbReference type="NCBI Taxonomy" id="146919"/>
    <lineage>
        <taxon>Bacteria</taxon>
        <taxon>Pseudomonadati</taxon>
        <taxon>Rhodothermota</taxon>
        <taxon>Rhodothermia</taxon>
        <taxon>Rhodothermales</taxon>
        <taxon>Salinibacteraceae</taxon>
        <taxon>Salinibacter</taxon>
    </lineage>
</organism>
<sequence>MAAIQVLFHREKATLASTCRGGTTKWQDHQLAEANGPEADSSHRGLSDCQRPDHLTGTVCFAGFPGGTVQLWLRRFWFSSADQFGAIALGKQPMGQMLPEK</sequence>
<proteinExistence type="predicted"/>
<evidence type="ECO:0000313" key="2">
    <source>
        <dbReference type="Proteomes" id="UP001155144"/>
    </source>
</evidence>
<protein>
    <submittedName>
        <fullName evidence="1">Uncharacterized protein</fullName>
    </submittedName>
</protein>